<name>A0ABU3CNS4_9FLAO</name>
<dbReference type="InterPro" id="IPR023186">
    <property type="entry name" value="IUNH"/>
</dbReference>
<feature type="domain" description="Inosine/uridine-preferring nucleoside hydrolase" evidence="3">
    <location>
        <begin position="37"/>
        <end position="301"/>
    </location>
</feature>
<dbReference type="Pfam" id="PF01156">
    <property type="entry name" value="IU_nuc_hydro"/>
    <property type="match status" value="1"/>
</dbReference>
<gene>
    <name evidence="4" type="ORF">RM545_14980</name>
</gene>
<dbReference type="SUPFAM" id="SSF53590">
    <property type="entry name" value="Nucleoside hydrolase"/>
    <property type="match status" value="1"/>
</dbReference>
<dbReference type="PROSITE" id="PS51257">
    <property type="entry name" value="PROKAR_LIPOPROTEIN"/>
    <property type="match status" value="1"/>
</dbReference>
<comment type="caution">
    <text evidence="4">The sequence shown here is derived from an EMBL/GenBank/DDBJ whole genome shotgun (WGS) entry which is preliminary data.</text>
</comment>
<reference evidence="4 5" key="1">
    <citation type="submission" date="2023-09" db="EMBL/GenBank/DDBJ databases">
        <authorList>
            <person name="Rey-Velasco X."/>
        </authorList>
    </citation>
    <scope>NUCLEOTIDE SEQUENCE [LARGE SCALE GENOMIC DNA]</scope>
    <source>
        <strain evidence="4 5">F260</strain>
    </source>
</reference>
<evidence type="ECO:0000256" key="1">
    <source>
        <dbReference type="ARBA" id="ARBA00022801"/>
    </source>
</evidence>
<dbReference type="InterPro" id="IPR001910">
    <property type="entry name" value="Inosine/uridine_hydrolase_dom"/>
</dbReference>
<dbReference type="RefSeq" id="WP_311496100.1">
    <property type="nucleotide sequence ID" value="NZ_JAVRHO010000026.1"/>
</dbReference>
<evidence type="ECO:0000313" key="4">
    <source>
        <dbReference type="EMBL" id="MDT0648000.1"/>
    </source>
</evidence>
<sequence>MTDLKFLKGKGPALAVIVFTVILACGTALKKSEKNRIIFDTDANNELDDQHALAYLFFNGDHFDLAGVTVNATFNGGDITEHYKEAERVLKLSNIYKKVPLLAGANKSFEEIRPGLDENTFDGQEAVDFIINEAHKVNNEKLILMPVGKLTNIALALEKDPSIANKVRIVWLGSNYPEPGEYNQVNDTVSMNYILNTKVPFEMVTVRYGKTTGTNAVTANREEIGKKMPGLGPEATRTVTGRHGGTFRNFGDYSVNLFKHIDSHDEKGTRALFDMAAVAIVKNPGWAEKKEIPAPVLIEGKWVERPGNMRTIMVWENFNKEAIMEDFYSTMRKPVLVKK</sequence>
<keyword evidence="5" id="KW-1185">Reference proteome</keyword>
<dbReference type="Proteomes" id="UP001245285">
    <property type="component" value="Unassembled WGS sequence"/>
</dbReference>
<accession>A0ABU3CNS4</accession>
<dbReference type="PANTHER" id="PTHR12304">
    <property type="entry name" value="INOSINE-URIDINE PREFERRING NUCLEOSIDE HYDROLASE"/>
    <property type="match status" value="1"/>
</dbReference>
<dbReference type="EMBL" id="JAVRHO010000026">
    <property type="protein sequence ID" value="MDT0648000.1"/>
    <property type="molecule type" value="Genomic_DNA"/>
</dbReference>
<proteinExistence type="predicted"/>
<keyword evidence="1 4" id="KW-0378">Hydrolase</keyword>
<keyword evidence="2" id="KW-0326">Glycosidase</keyword>
<evidence type="ECO:0000259" key="3">
    <source>
        <dbReference type="Pfam" id="PF01156"/>
    </source>
</evidence>
<dbReference type="PANTHER" id="PTHR12304:SF4">
    <property type="entry name" value="URIDINE NUCLEOSIDASE"/>
    <property type="match status" value="1"/>
</dbReference>
<evidence type="ECO:0000313" key="5">
    <source>
        <dbReference type="Proteomes" id="UP001245285"/>
    </source>
</evidence>
<protein>
    <submittedName>
        <fullName evidence="4">Nucleoside hydrolase</fullName>
    </submittedName>
</protein>
<organism evidence="4 5">
    <name type="scientific">Autumnicola lenta</name>
    <dbReference type="NCBI Taxonomy" id="3075593"/>
    <lineage>
        <taxon>Bacteria</taxon>
        <taxon>Pseudomonadati</taxon>
        <taxon>Bacteroidota</taxon>
        <taxon>Flavobacteriia</taxon>
        <taxon>Flavobacteriales</taxon>
        <taxon>Flavobacteriaceae</taxon>
        <taxon>Autumnicola</taxon>
    </lineage>
</organism>
<dbReference type="Gene3D" id="3.90.245.10">
    <property type="entry name" value="Ribonucleoside hydrolase-like"/>
    <property type="match status" value="1"/>
</dbReference>
<dbReference type="GO" id="GO:0016787">
    <property type="term" value="F:hydrolase activity"/>
    <property type="evidence" value="ECO:0007669"/>
    <property type="project" value="UniProtKB-KW"/>
</dbReference>
<evidence type="ECO:0000256" key="2">
    <source>
        <dbReference type="ARBA" id="ARBA00023295"/>
    </source>
</evidence>
<dbReference type="InterPro" id="IPR036452">
    <property type="entry name" value="Ribo_hydro-like"/>
</dbReference>